<evidence type="ECO:0000313" key="2">
    <source>
        <dbReference type="EMBL" id="CZT25536.1"/>
    </source>
</evidence>
<protein>
    <recommendedName>
        <fullName evidence="4">Pheromone</fullName>
    </recommendedName>
</protein>
<feature type="chain" id="PRO_5013629102" description="Pheromone" evidence="1">
    <location>
        <begin position="21"/>
        <end position="69"/>
    </location>
</feature>
<accession>A0A2D3V7Z5</accession>
<sequence length="69" mass="7282">MHLKNIIGVVAAFMGALAWAAPISSVDDAAAPDGMNQKRGCCWSEWTKGDDDPFEEAIAAAEADGKDDE</sequence>
<keyword evidence="1" id="KW-0732">Signal</keyword>
<evidence type="ECO:0008006" key="4">
    <source>
        <dbReference type="Google" id="ProtNLM"/>
    </source>
</evidence>
<reference evidence="2 3" key="1">
    <citation type="submission" date="2016-03" db="EMBL/GenBank/DDBJ databases">
        <authorList>
            <person name="Ploux O."/>
        </authorList>
    </citation>
    <scope>NUCLEOTIDE SEQUENCE [LARGE SCALE GENOMIC DNA]</scope>
    <source>
        <strain evidence="2 3">URUG2</strain>
    </source>
</reference>
<dbReference type="Proteomes" id="UP000225277">
    <property type="component" value="Unassembled WGS sequence"/>
</dbReference>
<keyword evidence="3" id="KW-1185">Reference proteome</keyword>
<proteinExistence type="predicted"/>
<dbReference type="EMBL" id="FJUY01000028">
    <property type="protein sequence ID" value="CZT25536.1"/>
    <property type="molecule type" value="Genomic_DNA"/>
</dbReference>
<name>A0A2D3V7Z5_9PEZI</name>
<organism evidence="2 3">
    <name type="scientific">Ramularia collo-cygni</name>
    <dbReference type="NCBI Taxonomy" id="112498"/>
    <lineage>
        <taxon>Eukaryota</taxon>
        <taxon>Fungi</taxon>
        <taxon>Dikarya</taxon>
        <taxon>Ascomycota</taxon>
        <taxon>Pezizomycotina</taxon>
        <taxon>Dothideomycetes</taxon>
        <taxon>Dothideomycetidae</taxon>
        <taxon>Mycosphaerellales</taxon>
        <taxon>Mycosphaerellaceae</taxon>
        <taxon>Ramularia</taxon>
    </lineage>
</organism>
<feature type="signal peptide" evidence="1">
    <location>
        <begin position="1"/>
        <end position="20"/>
    </location>
</feature>
<gene>
    <name evidence="2" type="ORF">RCC_11269</name>
</gene>
<evidence type="ECO:0000313" key="3">
    <source>
        <dbReference type="Proteomes" id="UP000225277"/>
    </source>
</evidence>
<dbReference type="GeneID" id="35606295"/>
<dbReference type="RefSeq" id="XP_023632259.1">
    <property type="nucleotide sequence ID" value="XM_023776491.1"/>
</dbReference>
<evidence type="ECO:0000256" key="1">
    <source>
        <dbReference type="SAM" id="SignalP"/>
    </source>
</evidence>
<dbReference type="AlphaFoldDB" id="A0A2D3V7Z5"/>